<evidence type="ECO:0000256" key="1">
    <source>
        <dbReference type="ARBA" id="ARBA00004127"/>
    </source>
</evidence>
<dbReference type="Pfam" id="PF00361">
    <property type="entry name" value="Proton_antipo_M"/>
    <property type="match status" value="1"/>
</dbReference>
<dbReference type="PATRIC" id="fig|1298851.3.peg.1576"/>
<evidence type="ECO:0000256" key="6">
    <source>
        <dbReference type="RuleBase" id="RU000320"/>
    </source>
</evidence>
<keyword evidence="5" id="KW-0520">NAD</keyword>
<comment type="subcellular location">
    <subcellularLocation>
        <location evidence="5">Cell membrane</location>
        <topology evidence="5">Multi-pass membrane protein</topology>
    </subcellularLocation>
    <subcellularLocation>
        <location evidence="1">Endomembrane system</location>
        <topology evidence="1">Multi-pass membrane protein</topology>
    </subcellularLocation>
    <subcellularLocation>
        <location evidence="6">Membrane</location>
        <topology evidence="6">Multi-pass membrane protein</topology>
    </subcellularLocation>
</comment>
<comment type="similarity">
    <text evidence="5">Belongs to the complex I subunit 2 family.</text>
</comment>
<dbReference type="EMBL" id="AP013035">
    <property type="protein sequence ID" value="BAT72288.1"/>
    <property type="molecule type" value="Genomic_DNA"/>
</dbReference>
<keyword evidence="5" id="KW-1278">Translocase</keyword>
<feature type="transmembrane region" description="Helical" evidence="5">
    <location>
        <begin position="277"/>
        <end position="296"/>
    </location>
</feature>
<keyword evidence="2 5" id="KW-0812">Transmembrane</keyword>
<feature type="transmembrane region" description="Helical" evidence="5">
    <location>
        <begin position="408"/>
        <end position="428"/>
    </location>
</feature>
<dbReference type="GO" id="GO:0005886">
    <property type="term" value="C:plasma membrane"/>
    <property type="evidence" value="ECO:0007669"/>
    <property type="project" value="UniProtKB-SubCell"/>
</dbReference>
<keyword evidence="3 5" id="KW-1133">Transmembrane helix</keyword>
<dbReference type="OrthoDB" id="9807568at2"/>
<evidence type="ECO:0000259" key="7">
    <source>
        <dbReference type="Pfam" id="PF00361"/>
    </source>
</evidence>
<dbReference type="AlphaFoldDB" id="A0A0S3QVD1"/>
<dbReference type="GO" id="GO:0048038">
    <property type="term" value="F:quinone binding"/>
    <property type="evidence" value="ECO:0007669"/>
    <property type="project" value="UniProtKB-KW"/>
</dbReference>
<dbReference type="NCBIfam" id="TIGR01770">
    <property type="entry name" value="NDH_I_N"/>
    <property type="match status" value="1"/>
</dbReference>
<accession>A0A0S3QVD1</accession>
<dbReference type="PANTHER" id="PTHR22773">
    <property type="entry name" value="NADH DEHYDROGENASE"/>
    <property type="match status" value="1"/>
</dbReference>
<evidence type="ECO:0000256" key="5">
    <source>
        <dbReference type="HAMAP-Rule" id="MF_00445"/>
    </source>
</evidence>
<feature type="transmembrane region" description="Helical" evidence="5">
    <location>
        <begin position="303"/>
        <end position="322"/>
    </location>
</feature>
<evidence type="ECO:0000256" key="4">
    <source>
        <dbReference type="ARBA" id="ARBA00023136"/>
    </source>
</evidence>
<feature type="transmembrane region" description="Helical" evidence="5">
    <location>
        <begin position="12"/>
        <end position="35"/>
    </location>
</feature>
<comment type="function">
    <text evidence="5">NDH-1 shuttles electrons from NADH, via FMN and iron-sulfur (Fe-S) centers, to quinones in the respiratory chain. The immediate electron acceptor for the enzyme in this species is believed to be ubiquinone. Couples the redox reaction to proton translocation (for every two electrons transferred, four hydrogen ions are translocated across the cytoplasmic membrane), and thus conserves the redox energy in a proton gradient.</text>
</comment>
<feature type="transmembrane region" description="Helical" evidence="5">
    <location>
        <begin position="244"/>
        <end position="265"/>
    </location>
</feature>
<evidence type="ECO:0000313" key="8">
    <source>
        <dbReference type="EMBL" id="BAT72288.1"/>
    </source>
</evidence>
<dbReference type="KEGG" id="ttk:TST_1502"/>
<feature type="domain" description="NADH:quinone oxidoreductase/Mrp antiporter transmembrane" evidence="7">
    <location>
        <begin position="128"/>
        <end position="423"/>
    </location>
</feature>
<evidence type="ECO:0000256" key="3">
    <source>
        <dbReference type="ARBA" id="ARBA00022989"/>
    </source>
</evidence>
<comment type="subunit">
    <text evidence="5">NDH-1 is composed of 14 different subunits. Subunits NuoA, H, J, K, L, M, N constitute the membrane sector of the complex.</text>
</comment>
<feature type="transmembrane region" description="Helical" evidence="5">
    <location>
        <begin position="165"/>
        <end position="187"/>
    </location>
</feature>
<feature type="transmembrane region" description="Helical" evidence="5">
    <location>
        <begin position="328"/>
        <end position="351"/>
    </location>
</feature>
<keyword evidence="8" id="KW-0560">Oxidoreductase</keyword>
<keyword evidence="5" id="KW-0830">Ubiquinone</keyword>
<dbReference type="InterPro" id="IPR010096">
    <property type="entry name" value="NADH-Q_OxRdtase_suN/2"/>
</dbReference>
<keyword evidence="9" id="KW-1185">Reference proteome</keyword>
<dbReference type="EC" id="7.1.1.-" evidence="5"/>
<sequence length="484" mass="52734">MNTVVSIPIPNISAIVPEIIATALACFLLIFDLFVPKDRKRVVGIAALIGCVILTVVTWGYFGKNIVTFSGMFILDNFAVVLKLLFLVSDIVIILISLKYLELEGVSLGEYYALLVFATVGMMIMASANDLIMVYLGLETMALSVYVLAGFMRMTEKSAEAALKYFLMGVFISGIFLFGIAFTYGVVGSTNLKEIAQYISMNGFKNPLLGVAIILIAAGLGLEIAMAPFHFWAPDVYEGAPTSVTAFISVAPKVAAIAALFRVYAEAFSLMAPYWKEILWLVAALTMTIGNVTAVLQNNVKRLLAYSSIAHAGYMLLGILAFNQVGVAALAFYFFAYCFMNIGAFGIVIYLRRNNIVGDNLEDFKGLAQIHPMLALVMVIFLLSLTGIPPTVGFVGKFLLFSAAVKAGYYWLVAIAVLNSVISLYYYFKIAKVMYMENPETTEPLSAAASLKIAVFALGILTIVFGLYPHPLINLAQMSIKSFF</sequence>
<dbReference type="GO" id="GO:0042773">
    <property type="term" value="P:ATP synthesis coupled electron transport"/>
    <property type="evidence" value="ECO:0007669"/>
    <property type="project" value="InterPro"/>
</dbReference>
<organism evidence="8 9">
    <name type="scientific">Thermosulfidibacter takaii (strain DSM 17441 / JCM 13301 / NBRC 103674 / ABI70S6)</name>
    <dbReference type="NCBI Taxonomy" id="1298851"/>
    <lineage>
        <taxon>Bacteria</taxon>
        <taxon>Pseudomonadati</taxon>
        <taxon>Thermosulfidibacterota</taxon>
        <taxon>Thermosulfidibacteria</taxon>
        <taxon>Thermosulfidibacterales</taxon>
        <taxon>Thermosulfidibacteraceae</taxon>
    </lineage>
</organism>
<comment type="catalytic activity">
    <reaction evidence="5">
        <text>a quinone + NADH + 5 H(+)(in) = a quinol + NAD(+) + 4 H(+)(out)</text>
        <dbReference type="Rhea" id="RHEA:57888"/>
        <dbReference type="ChEBI" id="CHEBI:15378"/>
        <dbReference type="ChEBI" id="CHEBI:24646"/>
        <dbReference type="ChEBI" id="CHEBI:57540"/>
        <dbReference type="ChEBI" id="CHEBI:57945"/>
        <dbReference type="ChEBI" id="CHEBI:132124"/>
    </reaction>
</comment>
<feature type="transmembrane region" description="Helical" evidence="5">
    <location>
        <begin position="449"/>
        <end position="468"/>
    </location>
</feature>
<feature type="transmembrane region" description="Helical" evidence="5">
    <location>
        <begin position="42"/>
        <end position="62"/>
    </location>
</feature>
<keyword evidence="4 5" id="KW-0472">Membrane</keyword>
<dbReference type="HAMAP" id="MF_00445">
    <property type="entry name" value="NDH1_NuoN_1"/>
    <property type="match status" value="1"/>
</dbReference>
<dbReference type="GO" id="GO:0008137">
    <property type="term" value="F:NADH dehydrogenase (ubiquinone) activity"/>
    <property type="evidence" value="ECO:0007669"/>
    <property type="project" value="InterPro"/>
</dbReference>
<reference evidence="9" key="1">
    <citation type="journal article" date="2018" name="Science">
        <title>A primordial and reversible TCA cycle in a facultatively chemolithoautotrophic thermophile.</title>
        <authorList>
            <person name="Nunoura T."/>
            <person name="Chikaraishi Y."/>
            <person name="Izaki R."/>
            <person name="Suwa T."/>
            <person name="Sato T."/>
            <person name="Harada T."/>
            <person name="Mori K."/>
            <person name="Kato Y."/>
            <person name="Miyazaki M."/>
            <person name="Shimamura S."/>
            <person name="Yanagawa K."/>
            <person name="Shuto A."/>
            <person name="Ohkouchi N."/>
            <person name="Fujita N."/>
            <person name="Takaki Y."/>
            <person name="Atomi H."/>
            <person name="Takai K."/>
        </authorList>
    </citation>
    <scope>NUCLEOTIDE SEQUENCE [LARGE SCALE GENOMIC DNA]</scope>
    <source>
        <strain evidence="9">DSM 17441 / JCM 13301 / NBRC 103674 / ABI70S6</strain>
    </source>
</reference>
<dbReference type="GO" id="GO:0012505">
    <property type="term" value="C:endomembrane system"/>
    <property type="evidence" value="ECO:0007669"/>
    <property type="project" value="UniProtKB-SubCell"/>
</dbReference>
<dbReference type="Proteomes" id="UP000063234">
    <property type="component" value="Chromosome"/>
</dbReference>
<feature type="transmembrane region" description="Helical" evidence="5">
    <location>
        <begin position="74"/>
        <end position="96"/>
    </location>
</feature>
<dbReference type="InterPro" id="IPR001750">
    <property type="entry name" value="ND/Mrp_TM"/>
</dbReference>
<name>A0A0S3QVD1_THET7</name>
<feature type="transmembrane region" description="Helical" evidence="5">
    <location>
        <begin position="207"/>
        <end position="232"/>
    </location>
</feature>
<feature type="transmembrane region" description="Helical" evidence="5">
    <location>
        <begin position="132"/>
        <end position="153"/>
    </location>
</feature>
<gene>
    <name evidence="5" type="primary">nuoN</name>
    <name evidence="8" type="ORF">TST_1502</name>
</gene>
<keyword evidence="5" id="KW-0813">Transport</keyword>
<feature type="transmembrane region" description="Helical" evidence="5">
    <location>
        <begin position="372"/>
        <end position="396"/>
    </location>
</feature>
<dbReference type="STRING" id="1298851.TST_1502"/>
<keyword evidence="5" id="KW-1003">Cell membrane</keyword>
<protein>
    <recommendedName>
        <fullName evidence="5">NADH-quinone oxidoreductase subunit N</fullName>
        <ecNumber evidence="5">7.1.1.-</ecNumber>
    </recommendedName>
    <alternativeName>
        <fullName evidence="5">NADH dehydrogenase I subunit N</fullName>
    </alternativeName>
    <alternativeName>
        <fullName evidence="5">NDH-1 subunit N</fullName>
    </alternativeName>
</protein>
<dbReference type="GO" id="GO:0050136">
    <property type="term" value="F:NADH dehydrogenase (quinone) (non-electrogenic) activity"/>
    <property type="evidence" value="ECO:0007669"/>
    <property type="project" value="UniProtKB-UniRule"/>
</dbReference>
<keyword evidence="5" id="KW-0874">Quinone</keyword>
<evidence type="ECO:0000313" key="9">
    <source>
        <dbReference type="Proteomes" id="UP000063234"/>
    </source>
</evidence>
<dbReference type="RefSeq" id="WP_068550329.1">
    <property type="nucleotide sequence ID" value="NZ_AP013035.1"/>
</dbReference>
<feature type="transmembrane region" description="Helical" evidence="5">
    <location>
        <begin position="108"/>
        <end position="126"/>
    </location>
</feature>
<evidence type="ECO:0000256" key="2">
    <source>
        <dbReference type="ARBA" id="ARBA00022692"/>
    </source>
</evidence>
<proteinExistence type="inferred from homology"/>